<evidence type="ECO:0000256" key="1">
    <source>
        <dbReference type="SAM" id="SignalP"/>
    </source>
</evidence>
<organism evidence="2 3">
    <name type="scientific">Streptomyces niveiscabiei</name>
    <dbReference type="NCBI Taxonomy" id="164115"/>
    <lineage>
        <taxon>Bacteria</taxon>
        <taxon>Bacillati</taxon>
        <taxon>Actinomycetota</taxon>
        <taxon>Actinomycetes</taxon>
        <taxon>Kitasatosporales</taxon>
        <taxon>Streptomycetaceae</taxon>
        <taxon>Streptomyces</taxon>
    </lineage>
</organism>
<keyword evidence="3" id="KW-1185">Reference proteome</keyword>
<keyword evidence="1" id="KW-0732">Signal</keyword>
<dbReference type="RefSeq" id="WP_409135018.1">
    <property type="nucleotide sequence ID" value="NZ_JBJVNI010000335.1"/>
</dbReference>
<evidence type="ECO:0000313" key="2">
    <source>
        <dbReference type="EMBL" id="MFM9616246.1"/>
    </source>
</evidence>
<dbReference type="InterPro" id="IPR015943">
    <property type="entry name" value="WD40/YVTN_repeat-like_dom_sf"/>
</dbReference>
<feature type="chain" id="PRO_5045970887" evidence="1">
    <location>
        <begin position="18"/>
        <end position="86"/>
    </location>
</feature>
<dbReference type="EMBL" id="JBJVNI010000335">
    <property type="protein sequence ID" value="MFM9616246.1"/>
    <property type="molecule type" value="Genomic_DNA"/>
</dbReference>
<dbReference type="Proteomes" id="UP001631957">
    <property type="component" value="Unassembled WGS sequence"/>
</dbReference>
<gene>
    <name evidence="2" type="ORF">ACKI18_47965</name>
</gene>
<protein>
    <submittedName>
        <fullName evidence="2">Two-component regulator propeller domain-containing protein</fullName>
    </submittedName>
</protein>
<accession>A0ABW9I8S1</accession>
<dbReference type="Gene3D" id="2.130.10.10">
    <property type="entry name" value="YVTN repeat-like/Quinoprotein amine dehydrogenase"/>
    <property type="match status" value="1"/>
</dbReference>
<sequence>LAFLLLLVLMFAAYSKAQPYHLSFKHLTVDNGLPVGHVTKFFKDSQGFLWVGSDNGLARFDGSNVVHYLTGNKDSVQTNGSFIHNI</sequence>
<name>A0ABW9I8S1_9ACTN</name>
<feature type="non-terminal residue" evidence="2">
    <location>
        <position position="86"/>
    </location>
</feature>
<dbReference type="Pfam" id="PF07494">
    <property type="entry name" value="Reg_prop"/>
    <property type="match status" value="1"/>
</dbReference>
<reference evidence="2 3" key="1">
    <citation type="submission" date="2024-12" db="EMBL/GenBank/DDBJ databases">
        <title>Forecasting of Potato common scab and diversities of Pathogenic streptomyces spp. in china.</title>
        <authorList>
            <person name="Handique U."/>
            <person name="Wu J."/>
        </authorList>
    </citation>
    <scope>NUCLEOTIDE SEQUENCE [LARGE SCALE GENOMIC DNA]</scope>
    <source>
        <strain evidence="2 3">ZRIMU1530</strain>
    </source>
</reference>
<dbReference type="InterPro" id="IPR011110">
    <property type="entry name" value="Reg_prop"/>
</dbReference>
<evidence type="ECO:0000313" key="3">
    <source>
        <dbReference type="Proteomes" id="UP001631957"/>
    </source>
</evidence>
<feature type="non-terminal residue" evidence="2">
    <location>
        <position position="1"/>
    </location>
</feature>
<feature type="signal peptide" evidence="1">
    <location>
        <begin position="1"/>
        <end position="17"/>
    </location>
</feature>
<proteinExistence type="predicted"/>
<comment type="caution">
    <text evidence="2">The sequence shown here is derived from an EMBL/GenBank/DDBJ whole genome shotgun (WGS) entry which is preliminary data.</text>
</comment>